<feature type="region of interest" description="Disordered" evidence="2">
    <location>
        <begin position="180"/>
        <end position="201"/>
    </location>
</feature>
<dbReference type="OrthoDB" id="2143914at2759"/>
<evidence type="ECO:0000256" key="2">
    <source>
        <dbReference type="SAM" id="MobiDB-lite"/>
    </source>
</evidence>
<feature type="region of interest" description="Disordered" evidence="2">
    <location>
        <begin position="65"/>
        <end position="84"/>
    </location>
</feature>
<evidence type="ECO:0000256" key="1">
    <source>
        <dbReference type="ARBA" id="ARBA00023125"/>
    </source>
</evidence>
<protein>
    <recommendedName>
        <fullName evidence="3">HTH myb-type domain-containing protein</fullName>
    </recommendedName>
</protein>
<dbReference type="STRING" id="888268.A0A1E5W0B2"/>
<dbReference type="InterPro" id="IPR017930">
    <property type="entry name" value="Myb_dom"/>
</dbReference>
<dbReference type="EMBL" id="LWDX02024846">
    <property type="protein sequence ID" value="OEL30795.1"/>
    <property type="molecule type" value="Genomic_DNA"/>
</dbReference>
<dbReference type="PROSITE" id="PS51294">
    <property type="entry name" value="HTH_MYB"/>
    <property type="match status" value="1"/>
</dbReference>
<evidence type="ECO:0000259" key="3">
    <source>
        <dbReference type="PROSITE" id="PS51294"/>
    </source>
</evidence>
<dbReference type="Proteomes" id="UP000095767">
    <property type="component" value="Unassembled WGS sequence"/>
</dbReference>
<proteinExistence type="predicted"/>
<accession>A0A1E5W0B2</accession>
<feature type="domain" description="HTH myb-type" evidence="3">
    <location>
        <begin position="1"/>
        <end position="29"/>
    </location>
</feature>
<keyword evidence="5" id="KW-1185">Reference proteome</keyword>
<organism evidence="4 5">
    <name type="scientific">Dichanthelium oligosanthes</name>
    <dbReference type="NCBI Taxonomy" id="888268"/>
    <lineage>
        <taxon>Eukaryota</taxon>
        <taxon>Viridiplantae</taxon>
        <taxon>Streptophyta</taxon>
        <taxon>Embryophyta</taxon>
        <taxon>Tracheophyta</taxon>
        <taxon>Spermatophyta</taxon>
        <taxon>Magnoliopsida</taxon>
        <taxon>Liliopsida</taxon>
        <taxon>Poales</taxon>
        <taxon>Poaceae</taxon>
        <taxon>PACMAD clade</taxon>
        <taxon>Panicoideae</taxon>
        <taxon>Panicodae</taxon>
        <taxon>Paniceae</taxon>
        <taxon>Dichantheliinae</taxon>
        <taxon>Dichanthelium</taxon>
    </lineage>
</organism>
<gene>
    <name evidence="4" type="ORF">BAE44_0008185</name>
</gene>
<sequence length="313" mass="33572">MLLEEELLFLRLHALLGNKWARIAAHVEHEVALVPAGGPNTILDDAGADRRVEPHEPPFLFDAADPLGLLPPPPPPPPPASDSPAVLYHFGRVQELPQIPDTGDLQIEPSRYVPLAPLLPPIMAHRELPSIQPSAAVATGTALETTFLCGQEQHMAADTSLANLGTMSGLVSYENVDLAGPSGGRSSRSEGGGIPSHCTQEGLNLGGKRGCVSGDEKLAKRPLAASSVADDEEMPNLLMPGDVTEDALGNDVVAAAAADQTIFLPTIWNIDDEVQQLMTAADLRRGRRLEPMNSPSEIVLLFWNQIEEWSRKR</sequence>
<evidence type="ECO:0000313" key="4">
    <source>
        <dbReference type="EMBL" id="OEL30795.1"/>
    </source>
</evidence>
<name>A0A1E5W0B2_9POAL</name>
<dbReference type="AlphaFoldDB" id="A0A1E5W0B2"/>
<evidence type="ECO:0000313" key="5">
    <source>
        <dbReference type="Proteomes" id="UP000095767"/>
    </source>
</evidence>
<feature type="compositionally biased region" description="Pro residues" evidence="2">
    <location>
        <begin position="69"/>
        <end position="81"/>
    </location>
</feature>
<keyword evidence="1" id="KW-0238">DNA-binding</keyword>
<comment type="caution">
    <text evidence="4">The sequence shown here is derived from an EMBL/GenBank/DDBJ whole genome shotgun (WGS) entry which is preliminary data.</text>
</comment>
<dbReference type="GO" id="GO:0003677">
    <property type="term" value="F:DNA binding"/>
    <property type="evidence" value="ECO:0007669"/>
    <property type="project" value="UniProtKB-KW"/>
</dbReference>
<reference evidence="4 5" key="1">
    <citation type="submission" date="2016-09" db="EMBL/GenBank/DDBJ databases">
        <title>The draft genome of Dichanthelium oligosanthes: A C3 panicoid grass species.</title>
        <authorList>
            <person name="Studer A.J."/>
            <person name="Schnable J.C."/>
            <person name="Brutnell T.P."/>
        </authorList>
    </citation>
    <scope>NUCLEOTIDE SEQUENCE [LARGE SCALE GENOMIC DNA]</scope>
    <source>
        <strain evidence="5">cv. Kellogg 1175</strain>
        <tissue evidence="4">Leaf</tissue>
    </source>
</reference>